<feature type="region of interest" description="Disordered" evidence="1">
    <location>
        <begin position="1"/>
        <end position="23"/>
    </location>
</feature>
<sequence length="409" mass="46949">MLAASDTDSTDLDEPVESSNTGSIDLDPFDYVYSNIPDSTHILKHAANCEHCKAKKFQYETDGFCCRNGEIELAEPEPIPELMRLWSSADADSRHFRESIRFFNGHFAFTTLGVSLDNNYTNMKSGVYTFRAHGTMYHRVHSFGPRSRPEHLQLYFYDDDPSLSHRKEATKQLDQHVVSKLVDVLRENPYSQQFRSLGAHKENLEEYRIDLNIDQKLDQRRYNRPVSSEVAAIWVEGSDLANRFNRSITLYGDTNEKYSIHATDGCYDPLSYPLFFPRGELGWHPNIPKHNVPWEVAQQPRGNRDNDSGAPGWYAYMPEKVLCPSIWYLTFFFHVFPQRGTAGCVSLSGTTTVTGYRRALRYSTPYYCQGLIHGQGTMYLIINEEPKLSEAISDLLISLLSQLLKDEFF</sequence>
<reference evidence="2" key="4">
    <citation type="submission" date="2019-03" db="UniProtKB">
        <authorList>
            <consortium name="EnsemblPlants"/>
        </authorList>
    </citation>
    <scope>IDENTIFICATION</scope>
</reference>
<proteinExistence type="predicted"/>
<keyword evidence="3" id="KW-1185">Reference proteome</keyword>
<evidence type="ECO:0008006" key="4">
    <source>
        <dbReference type="Google" id="ProtNLM"/>
    </source>
</evidence>
<dbReference type="STRING" id="200361.A0A453NYW0"/>
<reference evidence="3" key="2">
    <citation type="journal article" date="2017" name="Nat. Plants">
        <title>The Aegilops tauschii genome reveals multiple impacts of transposons.</title>
        <authorList>
            <person name="Zhao G."/>
            <person name="Zou C."/>
            <person name="Li K."/>
            <person name="Wang K."/>
            <person name="Li T."/>
            <person name="Gao L."/>
            <person name="Zhang X."/>
            <person name="Wang H."/>
            <person name="Yang Z."/>
            <person name="Liu X."/>
            <person name="Jiang W."/>
            <person name="Mao L."/>
            <person name="Kong X."/>
            <person name="Jiao Y."/>
            <person name="Jia J."/>
        </authorList>
    </citation>
    <scope>NUCLEOTIDE SEQUENCE [LARGE SCALE GENOMIC DNA]</scope>
    <source>
        <strain evidence="3">cv. AL8/78</strain>
    </source>
</reference>
<protein>
    <recommendedName>
        <fullName evidence="4">Helitron helicase-like domain-containing protein</fullName>
    </recommendedName>
</protein>
<accession>A0A453NYW0</accession>
<dbReference type="Gramene" id="AET6Gv20545900.1">
    <property type="protein sequence ID" value="AET6Gv20545900.1"/>
    <property type="gene ID" value="AET6Gv20545900"/>
</dbReference>
<evidence type="ECO:0000313" key="3">
    <source>
        <dbReference type="Proteomes" id="UP000015105"/>
    </source>
</evidence>
<dbReference type="PANTHER" id="PTHR45786">
    <property type="entry name" value="DNA BINDING PROTEIN-LIKE"/>
    <property type="match status" value="1"/>
</dbReference>
<reference evidence="2" key="5">
    <citation type="journal article" date="2021" name="G3 (Bethesda)">
        <title>Aegilops tauschii genome assembly Aet v5.0 features greater sequence contiguity and improved annotation.</title>
        <authorList>
            <person name="Wang L."/>
            <person name="Zhu T."/>
            <person name="Rodriguez J.C."/>
            <person name="Deal K.R."/>
            <person name="Dubcovsky J."/>
            <person name="McGuire P.E."/>
            <person name="Lux T."/>
            <person name="Spannagl M."/>
            <person name="Mayer K.F.X."/>
            <person name="Baldrich P."/>
            <person name="Meyers B.C."/>
            <person name="Huo N."/>
            <person name="Gu Y.Q."/>
            <person name="Zhou H."/>
            <person name="Devos K.M."/>
            <person name="Bennetzen J.L."/>
            <person name="Unver T."/>
            <person name="Budak H."/>
            <person name="Gulick P.J."/>
            <person name="Galiba G."/>
            <person name="Kalapos B."/>
            <person name="Nelson D.R."/>
            <person name="Li P."/>
            <person name="You F.M."/>
            <person name="Luo M.C."/>
            <person name="Dvorak J."/>
        </authorList>
    </citation>
    <scope>NUCLEOTIDE SEQUENCE [LARGE SCALE GENOMIC DNA]</scope>
    <source>
        <strain evidence="2">cv. AL8/78</strain>
    </source>
</reference>
<reference evidence="3" key="1">
    <citation type="journal article" date="2014" name="Science">
        <title>Ancient hybridizations among the ancestral genomes of bread wheat.</title>
        <authorList>
            <consortium name="International Wheat Genome Sequencing Consortium,"/>
            <person name="Marcussen T."/>
            <person name="Sandve S.R."/>
            <person name="Heier L."/>
            <person name="Spannagl M."/>
            <person name="Pfeifer M."/>
            <person name="Jakobsen K.S."/>
            <person name="Wulff B.B."/>
            <person name="Steuernagel B."/>
            <person name="Mayer K.F."/>
            <person name="Olsen O.A."/>
        </authorList>
    </citation>
    <scope>NUCLEOTIDE SEQUENCE [LARGE SCALE GENOMIC DNA]</scope>
    <source>
        <strain evidence="3">cv. AL8/78</strain>
    </source>
</reference>
<organism evidence="2 3">
    <name type="scientific">Aegilops tauschii subsp. strangulata</name>
    <name type="common">Goatgrass</name>
    <dbReference type="NCBI Taxonomy" id="200361"/>
    <lineage>
        <taxon>Eukaryota</taxon>
        <taxon>Viridiplantae</taxon>
        <taxon>Streptophyta</taxon>
        <taxon>Embryophyta</taxon>
        <taxon>Tracheophyta</taxon>
        <taxon>Spermatophyta</taxon>
        <taxon>Magnoliopsida</taxon>
        <taxon>Liliopsida</taxon>
        <taxon>Poales</taxon>
        <taxon>Poaceae</taxon>
        <taxon>BOP clade</taxon>
        <taxon>Pooideae</taxon>
        <taxon>Triticodae</taxon>
        <taxon>Triticeae</taxon>
        <taxon>Triticinae</taxon>
        <taxon>Aegilops</taxon>
    </lineage>
</organism>
<evidence type="ECO:0000313" key="2">
    <source>
        <dbReference type="EnsemblPlants" id="AET6Gv20545900.1"/>
    </source>
</evidence>
<dbReference type="Gramene" id="AET6Gv20545900.2">
    <property type="protein sequence ID" value="AET6Gv20545900.2"/>
    <property type="gene ID" value="AET6Gv20545900"/>
</dbReference>
<evidence type="ECO:0000256" key="1">
    <source>
        <dbReference type="SAM" id="MobiDB-lite"/>
    </source>
</evidence>
<dbReference type="EnsemblPlants" id="AET6Gv20545900.1">
    <property type="protein sequence ID" value="AET6Gv20545900.1"/>
    <property type="gene ID" value="AET6Gv20545900"/>
</dbReference>
<reference evidence="2" key="3">
    <citation type="journal article" date="2017" name="Nature">
        <title>Genome sequence of the progenitor of the wheat D genome Aegilops tauschii.</title>
        <authorList>
            <person name="Luo M.C."/>
            <person name="Gu Y.Q."/>
            <person name="Puiu D."/>
            <person name="Wang H."/>
            <person name="Twardziok S.O."/>
            <person name="Deal K.R."/>
            <person name="Huo N."/>
            <person name="Zhu T."/>
            <person name="Wang L."/>
            <person name="Wang Y."/>
            <person name="McGuire P.E."/>
            <person name="Liu S."/>
            <person name="Long H."/>
            <person name="Ramasamy R.K."/>
            <person name="Rodriguez J.C."/>
            <person name="Van S.L."/>
            <person name="Yuan L."/>
            <person name="Wang Z."/>
            <person name="Xia Z."/>
            <person name="Xiao L."/>
            <person name="Anderson O.D."/>
            <person name="Ouyang S."/>
            <person name="Liang Y."/>
            <person name="Zimin A.V."/>
            <person name="Pertea G."/>
            <person name="Qi P."/>
            <person name="Bennetzen J.L."/>
            <person name="Dai X."/>
            <person name="Dawson M.W."/>
            <person name="Muller H.G."/>
            <person name="Kugler K."/>
            <person name="Rivarola-Duarte L."/>
            <person name="Spannagl M."/>
            <person name="Mayer K.F.X."/>
            <person name="Lu F.H."/>
            <person name="Bevan M.W."/>
            <person name="Leroy P."/>
            <person name="Li P."/>
            <person name="You F.M."/>
            <person name="Sun Q."/>
            <person name="Liu Z."/>
            <person name="Lyons E."/>
            <person name="Wicker T."/>
            <person name="Salzberg S.L."/>
            <person name="Devos K.M."/>
            <person name="Dvorak J."/>
        </authorList>
    </citation>
    <scope>NUCLEOTIDE SEQUENCE [LARGE SCALE GENOMIC DNA]</scope>
    <source>
        <strain evidence="2">cv. AL8/78</strain>
    </source>
</reference>
<dbReference type="PANTHER" id="PTHR45786:SF68">
    <property type="entry name" value="OS02G0701800 PROTEIN"/>
    <property type="match status" value="1"/>
</dbReference>
<dbReference type="EnsemblPlants" id="AET6Gv20545900.2">
    <property type="protein sequence ID" value="AET6Gv20545900.2"/>
    <property type="gene ID" value="AET6Gv20545900"/>
</dbReference>
<dbReference type="Proteomes" id="UP000015105">
    <property type="component" value="Chromosome 6D"/>
</dbReference>
<name>A0A453NYW0_AEGTS</name>
<dbReference type="AlphaFoldDB" id="A0A453NYW0"/>